<evidence type="ECO:0000256" key="6">
    <source>
        <dbReference type="RuleBase" id="RU003704"/>
    </source>
</evidence>
<evidence type="ECO:0000259" key="8">
    <source>
        <dbReference type="Pfam" id="PF00294"/>
    </source>
</evidence>
<dbReference type="PANTHER" id="PTHR43085:SF1">
    <property type="entry name" value="PSEUDOURIDINE KINASE-RELATED"/>
    <property type="match status" value="1"/>
</dbReference>
<accession>A0A840W9C2</accession>
<gene>
    <name evidence="9" type="ORF">HNR07_004746</name>
</gene>
<evidence type="ECO:0000256" key="2">
    <source>
        <dbReference type="ARBA" id="ARBA00022679"/>
    </source>
</evidence>
<dbReference type="InterPro" id="IPR002173">
    <property type="entry name" value="Carboh/pur_kinase_PfkB_CS"/>
</dbReference>
<dbReference type="PRINTS" id="PR00990">
    <property type="entry name" value="RIBOKINASE"/>
</dbReference>
<feature type="domain" description="Carbohydrate kinase PfkB" evidence="8">
    <location>
        <begin position="8"/>
        <end position="313"/>
    </location>
</feature>
<keyword evidence="4 6" id="KW-0418">Kinase</keyword>
<evidence type="ECO:0000256" key="3">
    <source>
        <dbReference type="ARBA" id="ARBA00022741"/>
    </source>
</evidence>
<keyword evidence="2 6" id="KW-0808">Transferase</keyword>
<dbReference type="Pfam" id="PF00294">
    <property type="entry name" value="PfkB"/>
    <property type="match status" value="1"/>
</dbReference>
<proteinExistence type="inferred from homology"/>
<evidence type="ECO:0000256" key="4">
    <source>
        <dbReference type="ARBA" id="ARBA00022777"/>
    </source>
</evidence>
<keyword evidence="10" id="KW-1185">Reference proteome</keyword>
<dbReference type="PROSITE" id="PS00584">
    <property type="entry name" value="PFKB_KINASES_2"/>
    <property type="match status" value="1"/>
</dbReference>
<protein>
    <submittedName>
        <fullName evidence="9">Fructokinase</fullName>
        <ecNumber evidence="9">2.7.1.4</ecNumber>
    </submittedName>
</protein>
<dbReference type="InterPro" id="IPR050306">
    <property type="entry name" value="PfkB_Carbo_kinase"/>
</dbReference>
<dbReference type="PANTHER" id="PTHR43085">
    <property type="entry name" value="HEXOKINASE FAMILY MEMBER"/>
    <property type="match status" value="1"/>
</dbReference>
<dbReference type="SUPFAM" id="SSF53613">
    <property type="entry name" value="Ribokinase-like"/>
    <property type="match status" value="1"/>
</dbReference>
<evidence type="ECO:0000256" key="7">
    <source>
        <dbReference type="SAM" id="MobiDB-lite"/>
    </source>
</evidence>
<dbReference type="Gene3D" id="3.40.1190.20">
    <property type="match status" value="1"/>
</dbReference>
<dbReference type="EMBL" id="JACHDO010000001">
    <property type="protein sequence ID" value="MBB5493609.1"/>
    <property type="molecule type" value="Genomic_DNA"/>
</dbReference>
<name>A0A840W9C2_9ACTN</name>
<keyword evidence="5" id="KW-0067">ATP-binding</keyword>
<comment type="similarity">
    <text evidence="1 6">Belongs to the carbohydrate kinase PfkB family.</text>
</comment>
<dbReference type="EC" id="2.7.1.4" evidence="9"/>
<dbReference type="CDD" id="cd01167">
    <property type="entry name" value="bac_FRK"/>
    <property type="match status" value="1"/>
</dbReference>
<reference evidence="9 10" key="1">
    <citation type="submission" date="2020-08" db="EMBL/GenBank/DDBJ databases">
        <title>Sequencing the genomes of 1000 actinobacteria strains.</title>
        <authorList>
            <person name="Klenk H.-P."/>
        </authorList>
    </citation>
    <scope>NUCLEOTIDE SEQUENCE [LARGE SCALE GENOMIC DNA]</scope>
    <source>
        <strain evidence="9 10">DSM 44598</strain>
    </source>
</reference>
<dbReference type="GO" id="GO:0008865">
    <property type="term" value="F:fructokinase activity"/>
    <property type="evidence" value="ECO:0007669"/>
    <property type="project" value="UniProtKB-EC"/>
</dbReference>
<evidence type="ECO:0000313" key="10">
    <source>
        <dbReference type="Proteomes" id="UP000579647"/>
    </source>
</evidence>
<dbReference type="GO" id="GO:0005524">
    <property type="term" value="F:ATP binding"/>
    <property type="evidence" value="ECO:0007669"/>
    <property type="project" value="UniProtKB-KW"/>
</dbReference>
<dbReference type="Proteomes" id="UP000579647">
    <property type="component" value="Unassembled WGS sequence"/>
</dbReference>
<evidence type="ECO:0000256" key="5">
    <source>
        <dbReference type="ARBA" id="ARBA00022840"/>
    </source>
</evidence>
<dbReference type="AlphaFoldDB" id="A0A840W9C2"/>
<feature type="region of interest" description="Disordered" evidence="7">
    <location>
        <begin position="304"/>
        <end position="331"/>
    </location>
</feature>
<dbReference type="InterPro" id="IPR011611">
    <property type="entry name" value="PfkB_dom"/>
</dbReference>
<evidence type="ECO:0000256" key="1">
    <source>
        <dbReference type="ARBA" id="ARBA00010688"/>
    </source>
</evidence>
<organism evidence="9 10">
    <name type="scientific">Nocardiopsis metallicus</name>
    <dbReference type="NCBI Taxonomy" id="179819"/>
    <lineage>
        <taxon>Bacteria</taxon>
        <taxon>Bacillati</taxon>
        <taxon>Actinomycetota</taxon>
        <taxon>Actinomycetes</taxon>
        <taxon>Streptosporangiales</taxon>
        <taxon>Nocardiopsidaceae</taxon>
        <taxon>Nocardiopsis</taxon>
    </lineage>
</organism>
<dbReference type="RefSeq" id="WP_184366780.1">
    <property type="nucleotide sequence ID" value="NZ_BAAAKM010000155.1"/>
</dbReference>
<comment type="caution">
    <text evidence="9">The sequence shown here is derived from an EMBL/GenBank/DDBJ whole genome shotgun (WGS) entry which is preliminary data.</text>
</comment>
<keyword evidence="3" id="KW-0547">Nucleotide-binding</keyword>
<sequence length="331" mass="34469">MSDQVPARLVVVGENVMDLLPSRHGPDVLRAAPGGGPANTAVAAARLGLPTRLLARIGSDGFGEMIRDRLLAEGLDPSGLISAEEPSALALATVDENGAARYDFRMDDAADWRWQPDELPENFETGVRVVHAASIALFREPGASLVEALLRREHGRGQVTVTLDPNIRPDVIGDPAAARALALRHAAQAHVVKASDEDLAFLYPGRSPQDAARALAALGPALVVVTLGAKGAFALSHGASASVPAPEAEVVDTVGAGDSFMGALLRRLDLDDRLGPEPRNRLAGLAEKDLTALLSFAATAAAHTVTREGADPPTAQELRLDPSGEAGTHHG</sequence>
<dbReference type="InterPro" id="IPR002139">
    <property type="entry name" value="Ribo/fructo_kinase"/>
</dbReference>
<evidence type="ECO:0000313" key="9">
    <source>
        <dbReference type="EMBL" id="MBB5493609.1"/>
    </source>
</evidence>
<dbReference type="InterPro" id="IPR029056">
    <property type="entry name" value="Ribokinase-like"/>
</dbReference>
<dbReference type="GO" id="GO:0006000">
    <property type="term" value="P:fructose metabolic process"/>
    <property type="evidence" value="ECO:0007669"/>
    <property type="project" value="UniProtKB-ARBA"/>
</dbReference>